<dbReference type="GO" id="GO:0000439">
    <property type="term" value="C:transcription factor TFIIH core complex"/>
    <property type="evidence" value="ECO:0007669"/>
    <property type="project" value="InterPro"/>
</dbReference>
<proteinExistence type="inferred from homology"/>
<evidence type="ECO:0000256" key="8">
    <source>
        <dbReference type="ARBA" id="ARBA00023242"/>
    </source>
</evidence>
<comment type="caution">
    <text evidence="12">The sequence shown here is derived from an EMBL/GenBank/DDBJ whole genome shotgun (WGS) entry which is preliminary data.</text>
</comment>
<evidence type="ECO:0000256" key="4">
    <source>
        <dbReference type="ARBA" id="ARBA00022763"/>
    </source>
</evidence>
<dbReference type="Pfam" id="PF18307">
    <property type="entry name" value="Tfb2_C"/>
    <property type="match status" value="1"/>
</dbReference>
<evidence type="ECO:0000256" key="3">
    <source>
        <dbReference type="ARBA" id="ARBA00007132"/>
    </source>
</evidence>
<feature type="domain" description="Transcription factor Tfb2 C-terminal" evidence="11">
    <location>
        <begin position="515"/>
        <end position="581"/>
    </location>
</feature>
<protein>
    <recommendedName>
        <fullName evidence="9">RNA polymerase II transcription factor B subunit 2</fullName>
    </recommendedName>
</protein>
<dbReference type="GO" id="GO:0006289">
    <property type="term" value="P:nucleotide-excision repair"/>
    <property type="evidence" value="ECO:0007669"/>
    <property type="project" value="InterPro"/>
</dbReference>
<keyword evidence="5 9" id="KW-0805">Transcription regulation</keyword>
<keyword evidence="8 9" id="KW-0539">Nucleus</keyword>
<reference evidence="12 13" key="1">
    <citation type="submission" date="2017-05" db="EMBL/GenBank/DDBJ databases">
        <title>The Genome Sequence of Candida krusei Ckrusei653.</title>
        <authorList>
            <person name="Cuomo C."/>
            <person name="Forche A."/>
            <person name="Young S."/>
            <person name="Abouelleil A."/>
            <person name="Cao P."/>
            <person name="Chapman S."/>
            <person name="Cusick C."/>
            <person name="Shea T."/>
            <person name="Nusbaum C."/>
            <person name="Birren B."/>
        </authorList>
    </citation>
    <scope>NUCLEOTIDE SEQUENCE [LARGE SCALE GENOMIC DNA]</scope>
    <source>
        <strain evidence="12 13">Ckrusei653</strain>
    </source>
</reference>
<evidence type="ECO:0000256" key="6">
    <source>
        <dbReference type="ARBA" id="ARBA00023163"/>
    </source>
</evidence>
<name>A0A1Z8JPW8_PICKU</name>
<dbReference type="VEuPathDB" id="FungiDB:C5L36_0D03540"/>
<dbReference type="FunFam" id="3.30.70.2610:FF:000001">
    <property type="entry name" value="General transcription factor IIH subunit 4"/>
    <property type="match status" value="1"/>
</dbReference>
<evidence type="ECO:0000256" key="9">
    <source>
        <dbReference type="RuleBase" id="RU364024"/>
    </source>
</evidence>
<comment type="function">
    <text evidence="1">Component of the general transcription and DNA repair factor IIH (TFIIH) core complex, which is involved in general and transcription-coupled nucleotide excision repair (NER) of damaged DNA and, when complexed to TFIIK, in RNA transcription by RNA polymerase II. In NER, TFIIH acts by opening DNA around the lesion to allow the excision of the damaged oligonucleotide and its replacement by a new DNA fragment. In transcription, TFIIH has an essential role in transcription initiation. When the pre-initiation complex (PIC) has been established, TFIIH is required for promoter opening and promoter escape. Phosphorylation of the C-terminal tail (CTD) of the largest subunit of RNA polymerase II by the kinase module TFIIK controls the initiation of transcription.</text>
</comment>
<dbReference type="InterPro" id="IPR040662">
    <property type="entry name" value="Tfb2_C"/>
</dbReference>
<evidence type="ECO:0000256" key="7">
    <source>
        <dbReference type="ARBA" id="ARBA00023204"/>
    </source>
</evidence>
<gene>
    <name evidence="12" type="ORF">CAS74_002332</name>
</gene>
<sequence length="597" mass="69103">MVRNEDNGTADLFKSTINEYLDNLPESVHQQLFQSRETCLAIFRLLPSLSKFYIMSLLFHDGNVPYSDLNRWIKANKSDVKGYQNPTKIYQNDSIKRLKSLHILKEIKRQMIHPITKQPTMITFVQLNETFRQSFRDSLTGFLPGSNKENQDQIMLASETTTINEGDKEGSDIKTLFDDDADSGGKITIDYLDKYCFAKWENILHFMVGTEIKDIPSVEVLTLLRYSGLMELPSDRERRELVNGDIDEDDDLTYEDVKSSMNINTLRELKITKNGFQFLLQEISSQIWTLLIQYLILAEKRDMNPVEVLNFIFLMGSLQLGQGYDIKMLSRTQLIMLDELHNYGLIYHRAKSNVFYPTRLATSLTSENSTFKSASNAIDQEIQQRQQEQQQQQQQRGEKISNSNKGSIIIETNFKLYCYTNSPLQIAILNLFVNLRTRFSNMVTGVITRESIRHALSNGITANQIINYLETHAHSGMVELAETEYNKKYEFESSIGNTTAIEQLRLEILPPTVVDQIKLWQLEMDRVEPFKGFLYKDFNNEFEFEKLLNYGEEIGVIIWKDRNKRKFFVSEDGNPQLIDYANKIVRNGTASRNATPL</sequence>
<keyword evidence="7 9" id="KW-0234">DNA repair</keyword>
<dbReference type="AlphaFoldDB" id="A0A1Z8JPW8"/>
<dbReference type="InterPro" id="IPR004598">
    <property type="entry name" value="TFIIH_p52/Tfb2"/>
</dbReference>
<dbReference type="Gene3D" id="3.30.70.2610">
    <property type="match status" value="1"/>
</dbReference>
<evidence type="ECO:0000313" key="12">
    <source>
        <dbReference type="EMBL" id="OUT22590.1"/>
    </source>
</evidence>
<evidence type="ECO:0000256" key="10">
    <source>
        <dbReference type="SAM" id="MobiDB-lite"/>
    </source>
</evidence>
<dbReference type="Proteomes" id="UP000195871">
    <property type="component" value="Unassembled WGS sequence"/>
</dbReference>
<dbReference type="PANTHER" id="PTHR13152:SF0">
    <property type="entry name" value="GENERAL TRANSCRIPTION FACTOR IIH SUBUNIT 4"/>
    <property type="match status" value="1"/>
</dbReference>
<dbReference type="GO" id="GO:0001671">
    <property type="term" value="F:ATPase activator activity"/>
    <property type="evidence" value="ECO:0007669"/>
    <property type="project" value="InterPro"/>
</dbReference>
<evidence type="ECO:0000313" key="13">
    <source>
        <dbReference type="Proteomes" id="UP000195871"/>
    </source>
</evidence>
<evidence type="ECO:0000259" key="11">
    <source>
        <dbReference type="Pfam" id="PF18307"/>
    </source>
</evidence>
<comment type="similarity">
    <text evidence="3 9">Belongs to the TFB2 family.</text>
</comment>
<comment type="subcellular location">
    <subcellularLocation>
        <location evidence="2 9">Nucleus</location>
    </subcellularLocation>
</comment>
<evidence type="ECO:0000256" key="5">
    <source>
        <dbReference type="ARBA" id="ARBA00023015"/>
    </source>
</evidence>
<dbReference type="GO" id="GO:0006366">
    <property type="term" value="P:transcription by RNA polymerase II"/>
    <property type="evidence" value="ECO:0007669"/>
    <property type="project" value="UniProtKB-ARBA"/>
</dbReference>
<feature type="region of interest" description="Disordered" evidence="10">
    <location>
        <begin position="381"/>
        <end position="401"/>
    </location>
</feature>
<dbReference type="NCBIfam" id="TIGR00625">
    <property type="entry name" value="tfb2"/>
    <property type="match status" value="1"/>
</dbReference>
<dbReference type="EMBL" id="NHMM01000003">
    <property type="protein sequence ID" value="OUT22590.1"/>
    <property type="molecule type" value="Genomic_DNA"/>
</dbReference>
<evidence type="ECO:0000256" key="1">
    <source>
        <dbReference type="ARBA" id="ARBA00002817"/>
    </source>
</evidence>
<dbReference type="PANTHER" id="PTHR13152">
    <property type="entry name" value="TFIIH, POLYPEPTIDE 4"/>
    <property type="match status" value="1"/>
</dbReference>
<dbReference type="Pfam" id="PF03849">
    <property type="entry name" value="Tfb2"/>
    <property type="match status" value="2"/>
</dbReference>
<comment type="function">
    <text evidence="9">Component of the general transcription and DNA repair factor IIH (TFIIH) core complex which is involved in general and transcription-coupled nucleotide excision repair (NER) of damaged DNA.</text>
</comment>
<dbReference type="GO" id="GO:0005675">
    <property type="term" value="C:transcription factor TFIIH holo complex"/>
    <property type="evidence" value="ECO:0007669"/>
    <property type="project" value="TreeGrafter"/>
</dbReference>
<organism evidence="12 13">
    <name type="scientific">Pichia kudriavzevii</name>
    <name type="common">Yeast</name>
    <name type="synonym">Issatchenkia orientalis</name>
    <dbReference type="NCBI Taxonomy" id="4909"/>
    <lineage>
        <taxon>Eukaryota</taxon>
        <taxon>Fungi</taxon>
        <taxon>Dikarya</taxon>
        <taxon>Ascomycota</taxon>
        <taxon>Saccharomycotina</taxon>
        <taxon>Pichiomycetes</taxon>
        <taxon>Pichiales</taxon>
        <taxon>Pichiaceae</taxon>
        <taxon>Pichia</taxon>
    </lineage>
</organism>
<keyword evidence="4 9" id="KW-0227">DNA damage</keyword>
<accession>A0A1Z8JPW8</accession>
<keyword evidence="6 9" id="KW-0804">Transcription</keyword>
<dbReference type="GO" id="GO:0003690">
    <property type="term" value="F:double-stranded DNA binding"/>
    <property type="evidence" value="ECO:0007669"/>
    <property type="project" value="TreeGrafter"/>
</dbReference>
<evidence type="ECO:0000256" key="2">
    <source>
        <dbReference type="ARBA" id="ARBA00004123"/>
    </source>
</evidence>